<name>A0A2V3UNK4_9SPHN</name>
<comment type="caution">
    <text evidence="2">The sequence shown here is derived from an EMBL/GenBank/DDBJ whole genome shotgun (WGS) entry which is preliminary data.</text>
</comment>
<dbReference type="AlphaFoldDB" id="A0A2V3UNK4"/>
<gene>
    <name evidence="2" type="ORF">C7451_1271</name>
</gene>
<organism evidence="2 3">
    <name type="scientific">Blastomonas natatoria</name>
    <dbReference type="NCBI Taxonomy" id="34015"/>
    <lineage>
        <taxon>Bacteria</taxon>
        <taxon>Pseudomonadati</taxon>
        <taxon>Pseudomonadota</taxon>
        <taxon>Alphaproteobacteria</taxon>
        <taxon>Sphingomonadales</taxon>
        <taxon>Sphingomonadaceae</taxon>
        <taxon>Blastomonas</taxon>
    </lineage>
</organism>
<evidence type="ECO:0000313" key="3">
    <source>
        <dbReference type="Proteomes" id="UP000248014"/>
    </source>
</evidence>
<accession>A0A2V3UNK4</accession>
<dbReference type="Gene3D" id="2.40.50.320">
    <property type="entry name" value="Copper binding periplasmic protein CusF"/>
    <property type="match status" value="1"/>
</dbReference>
<keyword evidence="3" id="KW-1185">Reference proteome</keyword>
<evidence type="ECO:0000313" key="2">
    <source>
        <dbReference type="EMBL" id="PXW67590.1"/>
    </source>
</evidence>
<feature type="signal peptide" evidence="1">
    <location>
        <begin position="1"/>
        <end position="19"/>
    </location>
</feature>
<dbReference type="RefSeq" id="WP_069052212.1">
    <property type="nucleotide sequence ID" value="NZ_QJJM01000027.1"/>
</dbReference>
<dbReference type="InterPro" id="IPR021647">
    <property type="entry name" value="CusF_Ec"/>
</dbReference>
<dbReference type="OrthoDB" id="5771277at2"/>
<dbReference type="EMBL" id="QJJM01000027">
    <property type="protein sequence ID" value="PXW67590.1"/>
    <property type="molecule type" value="Genomic_DNA"/>
</dbReference>
<protein>
    <submittedName>
        <fullName evidence="2">Cu/Ag efflux protein CusF</fullName>
    </submittedName>
</protein>
<dbReference type="PROSITE" id="PS51257">
    <property type="entry name" value="PROKAR_LIPOPROTEIN"/>
    <property type="match status" value="1"/>
</dbReference>
<dbReference type="Proteomes" id="UP000248014">
    <property type="component" value="Unassembled WGS sequence"/>
</dbReference>
<keyword evidence="1" id="KW-0732">Signal</keyword>
<evidence type="ECO:0000256" key="1">
    <source>
        <dbReference type="SAM" id="SignalP"/>
    </source>
</evidence>
<proteinExistence type="predicted"/>
<sequence>MKNILMTATLLALPLGVTACGKPAEAPKAETSTDAMADMAMPAEAKMAKGTGTVTAIDPASGKITLEHDAIPAVEWPAMTMGFSAKPELLKGIAVGDKVGFNLTVIGNAGEVTSIQKR</sequence>
<dbReference type="Pfam" id="PF11604">
    <property type="entry name" value="CusF_Ec"/>
    <property type="match status" value="1"/>
</dbReference>
<reference evidence="2 3" key="1">
    <citation type="submission" date="2018-05" db="EMBL/GenBank/DDBJ databases">
        <title>Genomic Encyclopedia of Type Strains, Phase IV (KMG-IV): sequencing the most valuable type-strain genomes for metagenomic binning, comparative biology and taxonomic classification.</title>
        <authorList>
            <person name="Goeker M."/>
        </authorList>
    </citation>
    <scope>NUCLEOTIDE SEQUENCE [LARGE SCALE GENOMIC DNA]</scope>
    <source>
        <strain evidence="2 3">DSM 3183</strain>
    </source>
</reference>
<dbReference type="InterPro" id="IPR042230">
    <property type="entry name" value="CusF_sf"/>
</dbReference>
<feature type="chain" id="PRO_5015987429" evidence="1">
    <location>
        <begin position="20"/>
        <end position="118"/>
    </location>
</feature>